<comment type="catalytic activity">
    <reaction evidence="9 10">
        <text>glycine(in) = glycine(out)</text>
        <dbReference type="Rhea" id="RHEA:70715"/>
        <dbReference type="ChEBI" id="CHEBI:57305"/>
    </reaction>
</comment>
<evidence type="ECO:0000256" key="3">
    <source>
        <dbReference type="ARBA" id="ARBA00022692"/>
    </source>
</evidence>
<dbReference type="HAMAP" id="MF_03064">
    <property type="entry name" value="SLC25A38"/>
    <property type="match status" value="1"/>
</dbReference>
<comment type="subcellular location">
    <subcellularLocation>
        <location evidence="1">Membrane</location>
        <topology evidence="1">Multi-pass membrane protein</topology>
    </subcellularLocation>
    <subcellularLocation>
        <location evidence="10">Mitochondrion inner membrane</location>
        <topology evidence="10">Multi-pass membrane protein</topology>
    </subcellularLocation>
</comment>
<dbReference type="PANTHER" id="PTHR46181:SF3">
    <property type="entry name" value="MITOCHONDRIAL GLYCINE TRANSPORTER"/>
    <property type="match status" value="1"/>
</dbReference>
<evidence type="ECO:0000256" key="10">
    <source>
        <dbReference type="HAMAP-Rule" id="MF_03064"/>
    </source>
</evidence>
<evidence type="ECO:0000313" key="12">
    <source>
        <dbReference type="Proteomes" id="UP000694888"/>
    </source>
</evidence>
<keyword evidence="8 10" id="KW-0472">Membrane</keyword>
<keyword evidence="12" id="KW-1185">Reference proteome</keyword>
<feature type="repeat" description="Solcar" evidence="11">
    <location>
        <begin position="50"/>
        <end position="136"/>
    </location>
</feature>
<dbReference type="RefSeq" id="XP_005089246.1">
    <property type="nucleotide sequence ID" value="XM_005089189.3"/>
</dbReference>
<dbReference type="InterPro" id="IPR023395">
    <property type="entry name" value="MCP_dom_sf"/>
</dbReference>
<evidence type="ECO:0000256" key="11">
    <source>
        <dbReference type="PROSITE-ProRule" id="PRU00282"/>
    </source>
</evidence>
<proteinExistence type="inferred from homology"/>
<evidence type="ECO:0000256" key="6">
    <source>
        <dbReference type="ARBA" id="ARBA00022989"/>
    </source>
</evidence>
<feature type="repeat" description="Solcar" evidence="11">
    <location>
        <begin position="234"/>
        <end position="318"/>
    </location>
</feature>
<evidence type="ECO:0000256" key="5">
    <source>
        <dbReference type="ARBA" id="ARBA00022792"/>
    </source>
</evidence>
<keyword evidence="4 10" id="KW-0677">Repeat</keyword>
<evidence type="ECO:0000256" key="7">
    <source>
        <dbReference type="ARBA" id="ARBA00023128"/>
    </source>
</evidence>
<dbReference type="InterPro" id="IPR030847">
    <property type="entry name" value="Hem25/SLC25A38"/>
</dbReference>
<protein>
    <recommendedName>
        <fullName evidence="10">Mitochondrial glycine transporter</fullName>
    </recommendedName>
    <alternativeName>
        <fullName evidence="10">Solute carrier family 25 member 38 homolog</fullName>
    </alternativeName>
</protein>
<evidence type="ECO:0000256" key="9">
    <source>
        <dbReference type="ARBA" id="ARBA00034060"/>
    </source>
</evidence>
<dbReference type="PANTHER" id="PTHR46181">
    <property type="entry name" value="MITOCHONDRIAL GLYCINE TRANSPORTER"/>
    <property type="match status" value="1"/>
</dbReference>
<evidence type="ECO:0000256" key="2">
    <source>
        <dbReference type="ARBA" id="ARBA00022448"/>
    </source>
</evidence>
<dbReference type="Gene3D" id="1.50.40.10">
    <property type="entry name" value="Mitochondrial carrier domain"/>
    <property type="match status" value="1"/>
</dbReference>
<comment type="function">
    <text evidence="10">Mitochondrial glycine transporter that imports glycine into the mitochondrial matrix. Plays an important role in providing glycine for the first enzymatic step in heme biosynthesis, the condensation of glycine with succinyl-CoA to produce 5-aminolevulinate (ALA) in the miochondrial matrix.</text>
</comment>
<evidence type="ECO:0000256" key="1">
    <source>
        <dbReference type="ARBA" id="ARBA00004141"/>
    </source>
</evidence>
<organism evidence="12 13">
    <name type="scientific">Aplysia californica</name>
    <name type="common">California sea hare</name>
    <dbReference type="NCBI Taxonomy" id="6500"/>
    <lineage>
        <taxon>Eukaryota</taxon>
        <taxon>Metazoa</taxon>
        <taxon>Spiralia</taxon>
        <taxon>Lophotrochozoa</taxon>
        <taxon>Mollusca</taxon>
        <taxon>Gastropoda</taxon>
        <taxon>Heterobranchia</taxon>
        <taxon>Euthyneura</taxon>
        <taxon>Tectipleura</taxon>
        <taxon>Aplysiida</taxon>
        <taxon>Aplysioidea</taxon>
        <taxon>Aplysiidae</taxon>
        <taxon>Aplysia</taxon>
    </lineage>
</organism>
<sequence length="323" mass="35256">MISIGTSKEMVPDESLLVDLAVAAVQEVPDGTGTAHKKEPKEKQRSIFDSPLVKSFMAGAFSGTCSTVLFQPLDLVKTRLQKSVNLGSKLGMVGEIANVIRQERVFALWSGLVPSISRCVPGIGLYFTSLHWLQSTCGSESPHPLESVAMGASARALAGVAVLPFTVMKTRYESGDFHYRGLFQGMHSTYSKEGIRALYSGLAPTLLRDVPFSGIYLMIYRKLKALSSDGQTPAAPGVTFTNGVLAGSLASFVTQPADVIKTNVQLYPKKYGRLKTVALVIYNERGVLGFWRGFLPRTLRRTLMAAMAWTVYEEMMRACNIKT</sequence>
<dbReference type="InterPro" id="IPR018108">
    <property type="entry name" value="MCP_transmembrane"/>
</dbReference>
<feature type="repeat" description="Solcar" evidence="11">
    <location>
        <begin position="142"/>
        <end position="226"/>
    </location>
</feature>
<dbReference type="Proteomes" id="UP000694888">
    <property type="component" value="Unplaced"/>
</dbReference>
<reference evidence="13" key="1">
    <citation type="submission" date="2025-08" db="UniProtKB">
        <authorList>
            <consortium name="RefSeq"/>
        </authorList>
    </citation>
    <scope>IDENTIFICATION</scope>
</reference>
<keyword evidence="5 10" id="KW-0999">Mitochondrion inner membrane</keyword>
<accession>A0ABM0JAK4</accession>
<evidence type="ECO:0000256" key="4">
    <source>
        <dbReference type="ARBA" id="ARBA00022737"/>
    </source>
</evidence>
<dbReference type="PROSITE" id="PS50920">
    <property type="entry name" value="SOLCAR"/>
    <property type="match status" value="3"/>
</dbReference>
<dbReference type="PRINTS" id="PR00926">
    <property type="entry name" value="MITOCARRIER"/>
</dbReference>
<dbReference type="Pfam" id="PF00153">
    <property type="entry name" value="Mito_carr"/>
    <property type="match status" value="3"/>
</dbReference>
<dbReference type="InterPro" id="IPR002067">
    <property type="entry name" value="MCP"/>
</dbReference>
<dbReference type="SUPFAM" id="SSF103506">
    <property type="entry name" value="Mitochondrial carrier"/>
    <property type="match status" value="1"/>
</dbReference>
<name>A0ABM0JAK4_APLCA</name>
<dbReference type="GeneID" id="101861403"/>
<comment type="similarity">
    <text evidence="10">Belongs to the mitochondrial carrier (TC 2.A.29) family. SLC25A38 subfamily.</text>
</comment>
<keyword evidence="7 10" id="KW-0496">Mitochondrion</keyword>
<gene>
    <name evidence="13" type="primary">LOC101861403</name>
</gene>
<evidence type="ECO:0000256" key="8">
    <source>
        <dbReference type="ARBA" id="ARBA00023136"/>
    </source>
</evidence>
<keyword evidence="3 10" id="KW-0812">Transmembrane</keyword>
<evidence type="ECO:0000313" key="13">
    <source>
        <dbReference type="RefSeq" id="XP_005089246.1"/>
    </source>
</evidence>
<keyword evidence="6 10" id="KW-1133">Transmembrane helix</keyword>
<keyword evidence="2 10" id="KW-0813">Transport</keyword>